<evidence type="ECO:0000256" key="1">
    <source>
        <dbReference type="SAM" id="SignalP"/>
    </source>
</evidence>
<accession>A0A1H6XRC4</accession>
<dbReference type="AlphaFoldDB" id="A0A1H6XRC4"/>
<dbReference type="EMBL" id="FNZA01000006">
    <property type="protein sequence ID" value="SEJ31638.1"/>
    <property type="molecule type" value="Genomic_DNA"/>
</dbReference>
<reference evidence="3" key="1">
    <citation type="submission" date="2016-10" db="EMBL/GenBank/DDBJ databases">
        <authorList>
            <person name="Varghese N."/>
            <person name="Submissions S."/>
        </authorList>
    </citation>
    <scope>NUCLEOTIDE SEQUENCE [LARGE SCALE GENOMIC DNA]</scope>
    <source>
        <strain evidence="3">CGMCC 1.10218</strain>
    </source>
</reference>
<dbReference type="STRING" id="856736.SAMN04488058_10624"/>
<keyword evidence="1" id="KW-0732">Signal</keyword>
<keyword evidence="3" id="KW-1185">Reference proteome</keyword>
<dbReference type="Proteomes" id="UP000199223">
    <property type="component" value="Unassembled WGS sequence"/>
</dbReference>
<name>A0A1H6XRC4_9DEIO</name>
<sequence length="91" mass="9603">MPRLFRSSSLLGPLALGAALALSPLAGAASAPRYAGVTWQDPPGMEVTDSYVYNCPGRCVTYKGKKDSFPLIRVHEPLPGTSAQAVTTLLQ</sequence>
<dbReference type="RefSeq" id="WP_143068337.1">
    <property type="nucleotide sequence ID" value="NZ_FNZA01000006.1"/>
</dbReference>
<gene>
    <name evidence="2" type="ORF">SAMN04488058_10624</name>
</gene>
<evidence type="ECO:0000313" key="2">
    <source>
        <dbReference type="EMBL" id="SEJ31638.1"/>
    </source>
</evidence>
<feature type="chain" id="PRO_5011645482" evidence="1">
    <location>
        <begin position="29"/>
        <end position="91"/>
    </location>
</feature>
<proteinExistence type="predicted"/>
<protein>
    <submittedName>
        <fullName evidence="2">Uncharacterized protein</fullName>
    </submittedName>
</protein>
<feature type="signal peptide" evidence="1">
    <location>
        <begin position="1"/>
        <end position="28"/>
    </location>
</feature>
<organism evidence="2 3">
    <name type="scientific">Deinococcus reticulitermitis</name>
    <dbReference type="NCBI Taxonomy" id="856736"/>
    <lineage>
        <taxon>Bacteria</taxon>
        <taxon>Thermotogati</taxon>
        <taxon>Deinococcota</taxon>
        <taxon>Deinococci</taxon>
        <taxon>Deinococcales</taxon>
        <taxon>Deinococcaceae</taxon>
        <taxon>Deinococcus</taxon>
    </lineage>
</organism>
<evidence type="ECO:0000313" key="3">
    <source>
        <dbReference type="Proteomes" id="UP000199223"/>
    </source>
</evidence>